<evidence type="ECO:0000256" key="7">
    <source>
        <dbReference type="ARBA" id="ARBA00022777"/>
    </source>
</evidence>
<keyword evidence="4" id="KW-0762">Sugar transport</keyword>
<gene>
    <name evidence="9" type="ORF">HMPREF9470_01836</name>
</gene>
<proteinExistence type="predicted"/>
<dbReference type="GeneID" id="93164442"/>
<evidence type="ECO:0000256" key="1">
    <source>
        <dbReference type="ARBA" id="ARBA00004496"/>
    </source>
</evidence>
<dbReference type="GO" id="GO:0005737">
    <property type="term" value="C:cytoplasm"/>
    <property type="evidence" value="ECO:0007669"/>
    <property type="project" value="UniProtKB-SubCell"/>
</dbReference>
<dbReference type="Gene3D" id="3.40.50.510">
    <property type="entry name" value="Phosphotransferase system, mannose-type IIA component"/>
    <property type="match status" value="1"/>
</dbReference>
<keyword evidence="3" id="KW-0963">Cytoplasm</keyword>
<dbReference type="Pfam" id="PF03610">
    <property type="entry name" value="EIIA-man"/>
    <property type="match status" value="1"/>
</dbReference>
<dbReference type="InterPro" id="IPR004701">
    <property type="entry name" value="PTS_EIIA_man-typ"/>
</dbReference>
<dbReference type="PANTHER" id="PTHR33799">
    <property type="entry name" value="PTS PERMEASE-RELATED-RELATED"/>
    <property type="match status" value="1"/>
</dbReference>
<keyword evidence="5" id="KW-0808">Transferase</keyword>
<organism evidence="9 10">
    <name type="scientific">[Clostridium] citroniae WAL-19142</name>
    <dbReference type="NCBI Taxonomy" id="742734"/>
    <lineage>
        <taxon>Bacteria</taxon>
        <taxon>Bacillati</taxon>
        <taxon>Bacillota</taxon>
        <taxon>Clostridia</taxon>
        <taxon>Lachnospirales</taxon>
        <taxon>Lachnospiraceae</taxon>
        <taxon>Enterocloster</taxon>
    </lineage>
</organism>
<dbReference type="InterPro" id="IPR051471">
    <property type="entry name" value="Bacterial_PTS_sugar_comp"/>
</dbReference>
<sequence length="136" mass="14363">MTGLVVTGHGQYAQGVMSAIELVAGVPEQVQVVNFVKGEGIEELKSHMVQAIRDLESDDVLLMTDILGGSPFNVAVQLLAEPVGKNLKVVAGANMASIVQAMFMRENVPFEQLPGQVIQAGREGIVDVSAMMEGAV</sequence>
<dbReference type="PROSITE" id="PS51096">
    <property type="entry name" value="PTS_EIIA_TYPE_4"/>
    <property type="match status" value="1"/>
</dbReference>
<dbReference type="RefSeq" id="WP_048929709.1">
    <property type="nucleotide sequence ID" value="NZ_KQ235877.1"/>
</dbReference>
<comment type="caution">
    <text evidence="9">The sequence shown here is derived from an EMBL/GenBank/DDBJ whole genome shotgun (WGS) entry which is preliminary data.</text>
</comment>
<evidence type="ECO:0000313" key="10">
    <source>
        <dbReference type="Proteomes" id="UP000037392"/>
    </source>
</evidence>
<evidence type="ECO:0000259" key="8">
    <source>
        <dbReference type="PROSITE" id="PS51096"/>
    </source>
</evidence>
<keyword evidence="7" id="KW-0418">Kinase</keyword>
<evidence type="ECO:0000313" key="9">
    <source>
        <dbReference type="EMBL" id="KMW20992.1"/>
    </source>
</evidence>
<accession>A0A0J9C794</accession>
<dbReference type="PANTHER" id="PTHR33799:SF1">
    <property type="entry name" value="PTS SYSTEM MANNOSE-SPECIFIC EIIAB COMPONENT-RELATED"/>
    <property type="match status" value="1"/>
</dbReference>
<dbReference type="PATRIC" id="fig|742734.4.peg.1969"/>
<dbReference type="EMBL" id="ADLK01000017">
    <property type="protein sequence ID" value="KMW20992.1"/>
    <property type="molecule type" value="Genomic_DNA"/>
</dbReference>
<dbReference type="InterPro" id="IPR036662">
    <property type="entry name" value="PTS_EIIA_man-typ_sf"/>
</dbReference>
<protein>
    <recommendedName>
        <fullName evidence="8">PTS EIIA type-4 domain-containing protein</fullName>
    </recommendedName>
</protein>
<comment type="subcellular location">
    <subcellularLocation>
        <location evidence="1">Cytoplasm</location>
    </subcellularLocation>
</comment>
<dbReference type="OrthoDB" id="9799827at2"/>
<keyword evidence="2" id="KW-0813">Transport</keyword>
<dbReference type="InterPro" id="IPR033887">
    <property type="entry name" value="PTS_IIA_man"/>
</dbReference>
<keyword evidence="6" id="KW-0598">Phosphotransferase system</keyword>
<reference evidence="9 10" key="1">
    <citation type="submission" date="2011-04" db="EMBL/GenBank/DDBJ databases">
        <title>The Genome Sequence of Clostridium citroniae WAL-19142.</title>
        <authorList>
            <consortium name="The Broad Institute Genome Sequencing Platform"/>
            <person name="Earl A."/>
            <person name="Ward D."/>
            <person name="Feldgarden M."/>
            <person name="Gevers D."/>
            <person name="Warren Y.A."/>
            <person name="Tyrrell K.L."/>
            <person name="Citron D.M."/>
            <person name="Goldstein E.J."/>
            <person name="Daigneault M."/>
            <person name="Allen-Vercoe E."/>
            <person name="Young S.K."/>
            <person name="Zeng Q."/>
            <person name="Gargeya S."/>
            <person name="Fitzgerald M."/>
            <person name="Haas B."/>
            <person name="Abouelleil A."/>
            <person name="Alvarado L."/>
            <person name="Arachchi H.M."/>
            <person name="Berlin A."/>
            <person name="Brown A."/>
            <person name="Chapman S.B."/>
            <person name="Chen Z."/>
            <person name="Dunbar C."/>
            <person name="Freedman E."/>
            <person name="Gearin G."/>
            <person name="Gellesch M."/>
            <person name="Goldberg J."/>
            <person name="Griggs A."/>
            <person name="Gujja S."/>
            <person name="Heilman E.R."/>
            <person name="Heiman D."/>
            <person name="Howarth C."/>
            <person name="Larson L."/>
            <person name="Lui A."/>
            <person name="MacDonald P.J."/>
            <person name="Mehta T."/>
            <person name="Montmayeur A."/>
            <person name="Murphy C."/>
            <person name="Neiman D."/>
            <person name="Pearson M."/>
            <person name="Priest M."/>
            <person name="Roberts A."/>
            <person name="Saif S."/>
            <person name="Shea T."/>
            <person name="Shenoy N."/>
            <person name="Sisk P."/>
            <person name="Stolte C."/>
            <person name="Sykes S."/>
            <person name="White J."/>
            <person name="Yandava C."/>
            <person name="Wortman J."/>
            <person name="Nusbaum C."/>
            <person name="Birren B."/>
        </authorList>
    </citation>
    <scope>NUCLEOTIDE SEQUENCE [LARGE SCALE GENOMIC DNA]</scope>
    <source>
        <strain evidence="9 10">WAL-19142</strain>
    </source>
</reference>
<dbReference type="SUPFAM" id="SSF53062">
    <property type="entry name" value="PTS system fructose IIA component-like"/>
    <property type="match status" value="1"/>
</dbReference>
<evidence type="ECO:0000256" key="5">
    <source>
        <dbReference type="ARBA" id="ARBA00022679"/>
    </source>
</evidence>
<evidence type="ECO:0000256" key="3">
    <source>
        <dbReference type="ARBA" id="ARBA00022490"/>
    </source>
</evidence>
<evidence type="ECO:0000256" key="2">
    <source>
        <dbReference type="ARBA" id="ARBA00022448"/>
    </source>
</evidence>
<dbReference type="CDD" id="cd00006">
    <property type="entry name" value="PTS_IIA_man"/>
    <property type="match status" value="1"/>
</dbReference>
<dbReference type="AlphaFoldDB" id="A0A0J9C794"/>
<dbReference type="Proteomes" id="UP000037392">
    <property type="component" value="Unassembled WGS sequence"/>
</dbReference>
<dbReference type="GO" id="GO:0016020">
    <property type="term" value="C:membrane"/>
    <property type="evidence" value="ECO:0007669"/>
    <property type="project" value="InterPro"/>
</dbReference>
<evidence type="ECO:0000256" key="4">
    <source>
        <dbReference type="ARBA" id="ARBA00022597"/>
    </source>
</evidence>
<name>A0A0J9C794_9FIRM</name>
<feature type="domain" description="PTS EIIA type-4" evidence="8">
    <location>
        <begin position="1"/>
        <end position="125"/>
    </location>
</feature>
<dbReference type="GO" id="GO:0009401">
    <property type="term" value="P:phosphoenolpyruvate-dependent sugar phosphotransferase system"/>
    <property type="evidence" value="ECO:0007669"/>
    <property type="project" value="UniProtKB-KW"/>
</dbReference>
<dbReference type="GO" id="GO:0016301">
    <property type="term" value="F:kinase activity"/>
    <property type="evidence" value="ECO:0007669"/>
    <property type="project" value="UniProtKB-KW"/>
</dbReference>
<evidence type="ECO:0000256" key="6">
    <source>
        <dbReference type="ARBA" id="ARBA00022683"/>
    </source>
</evidence>